<name>A0ABN2TK48_9ACTN</name>
<evidence type="ECO:0000256" key="3">
    <source>
        <dbReference type="RuleBase" id="RU000363"/>
    </source>
</evidence>
<proteinExistence type="inferred from homology"/>
<dbReference type="InterPro" id="IPR057326">
    <property type="entry name" value="KR_dom"/>
</dbReference>
<organism evidence="5 6">
    <name type="scientific">Catenulispora yoronensis</name>
    <dbReference type="NCBI Taxonomy" id="450799"/>
    <lineage>
        <taxon>Bacteria</taxon>
        <taxon>Bacillati</taxon>
        <taxon>Actinomycetota</taxon>
        <taxon>Actinomycetes</taxon>
        <taxon>Catenulisporales</taxon>
        <taxon>Catenulisporaceae</taxon>
        <taxon>Catenulispora</taxon>
    </lineage>
</organism>
<dbReference type="PANTHER" id="PTHR43976:SF16">
    <property type="entry name" value="SHORT-CHAIN DEHYDROGENASE_REDUCTASE FAMILY PROTEIN"/>
    <property type="match status" value="1"/>
</dbReference>
<accession>A0ABN2TK48</accession>
<keyword evidence="6" id="KW-1185">Reference proteome</keyword>
<dbReference type="Pfam" id="PF00106">
    <property type="entry name" value="adh_short"/>
    <property type="match status" value="1"/>
</dbReference>
<dbReference type="InterPro" id="IPR051911">
    <property type="entry name" value="SDR_oxidoreductase"/>
</dbReference>
<dbReference type="NCBIfam" id="NF006114">
    <property type="entry name" value="PRK08263.1"/>
    <property type="match status" value="1"/>
</dbReference>
<evidence type="ECO:0000313" key="5">
    <source>
        <dbReference type="EMBL" id="GAA2011811.1"/>
    </source>
</evidence>
<dbReference type="InterPro" id="IPR002347">
    <property type="entry name" value="SDR_fam"/>
</dbReference>
<gene>
    <name evidence="5" type="ORF">GCM10009839_02560</name>
</gene>
<dbReference type="EMBL" id="BAAAQN010000001">
    <property type="protein sequence ID" value="GAA2011811.1"/>
    <property type="molecule type" value="Genomic_DNA"/>
</dbReference>
<protein>
    <submittedName>
        <fullName evidence="5">SDR family NAD(P)-dependent oxidoreductase</fullName>
    </submittedName>
</protein>
<dbReference type="SUPFAM" id="SSF51735">
    <property type="entry name" value="NAD(P)-binding Rossmann-fold domains"/>
    <property type="match status" value="1"/>
</dbReference>
<evidence type="ECO:0000259" key="4">
    <source>
        <dbReference type="SMART" id="SM00822"/>
    </source>
</evidence>
<evidence type="ECO:0000313" key="6">
    <source>
        <dbReference type="Proteomes" id="UP001500751"/>
    </source>
</evidence>
<dbReference type="PRINTS" id="PR00080">
    <property type="entry name" value="SDRFAMILY"/>
</dbReference>
<dbReference type="CDD" id="cd05374">
    <property type="entry name" value="17beta-HSD-like_SDR_c"/>
    <property type="match status" value="1"/>
</dbReference>
<dbReference type="RefSeq" id="WP_344663577.1">
    <property type="nucleotide sequence ID" value="NZ_BAAAQN010000001.1"/>
</dbReference>
<feature type="domain" description="Ketoreductase" evidence="4">
    <location>
        <begin position="4"/>
        <end position="180"/>
    </location>
</feature>
<dbReference type="InterPro" id="IPR036291">
    <property type="entry name" value="NAD(P)-bd_dom_sf"/>
</dbReference>
<evidence type="ECO:0000256" key="2">
    <source>
        <dbReference type="ARBA" id="ARBA00023002"/>
    </source>
</evidence>
<sequence>MSENIWFVTGSSRGLGYAIAEQVLAAGHKVAATARTVSALKPLVDEYGEQILPLPLDVTDPEQVQAAVTRAVEHFGRLDVVVNNAGYANMAPIENIAMDDFRAQVEAVFYGTVLVTKAVLPILRRQGAGHIIQVTSIGGRITAPGMSAYQSAKWAVEGFTGVLAKEVGPLGIKVTLAEPGAMRTDWAGSSMRIPEFDPAYQQTVGTLETLVRSRTGKEPIDPVKVAQALIFVTEQPEPPLHLLLGRDAVRLAAQDMETVAAEDEKWAFVGTNVDYADGE</sequence>
<evidence type="ECO:0000256" key="1">
    <source>
        <dbReference type="ARBA" id="ARBA00006484"/>
    </source>
</evidence>
<comment type="similarity">
    <text evidence="1 3">Belongs to the short-chain dehydrogenases/reductases (SDR) family.</text>
</comment>
<dbReference type="SMART" id="SM00822">
    <property type="entry name" value="PKS_KR"/>
    <property type="match status" value="1"/>
</dbReference>
<dbReference type="PRINTS" id="PR00081">
    <property type="entry name" value="GDHRDH"/>
</dbReference>
<comment type="caution">
    <text evidence="5">The sequence shown here is derived from an EMBL/GenBank/DDBJ whole genome shotgun (WGS) entry which is preliminary data.</text>
</comment>
<dbReference type="Proteomes" id="UP001500751">
    <property type="component" value="Unassembled WGS sequence"/>
</dbReference>
<dbReference type="PANTHER" id="PTHR43976">
    <property type="entry name" value="SHORT CHAIN DEHYDROGENASE"/>
    <property type="match status" value="1"/>
</dbReference>
<keyword evidence="2" id="KW-0560">Oxidoreductase</keyword>
<dbReference type="Gene3D" id="3.40.50.720">
    <property type="entry name" value="NAD(P)-binding Rossmann-like Domain"/>
    <property type="match status" value="1"/>
</dbReference>
<reference evidence="5 6" key="1">
    <citation type="journal article" date="2019" name="Int. J. Syst. Evol. Microbiol.">
        <title>The Global Catalogue of Microorganisms (GCM) 10K type strain sequencing project: providing services to taxonomists for standard genome sequencing and annotation.</title>
        <authorList>
            <consortium name="The Broad Institute Genomics Platform"/>
            <consortium name="The Broad Institute Genome Sequencing Center for Infectious Disease"/>
            <person name="Wu L."/>
            <person name="Ma J."/>
        </authorList>
    </citation>
    <scope>NUCLEOTIDE SEQUENCE [LARGE SCALE GENOMIC DNA]</scope>
    <source>
        <strain evidence="5 6">JCM 16014</strain>
    </source>
</reference>